<keyword evidence="3 8" id="KW-0812">Transmembrane</keyword>
<dbReference type="AlphaFoldDB" id="A0A1I8Q4R1"/>
<keyword evidence="7" id="KW-0325">Glycoprotein</keyword>
<keyword evidence="5 8" id="KW-0472">Membrane</keyword>
<sequence length="585" mass="68010">MPQTSYQSLLLDIYKEKHFDSLLLLHSQHKSQEYHLQPFLELSLPKVIMSENQNFTYCDFYNSEILVIFFFTYNLDLELLQTGAETIDFMRQKRVLMLAENVEDEPKFLQELLLLCESYKMTNAFVVISDGQHEDEQKYFLLKPYAAYHWVYVCKNSSQYFNQSWRNYNNKTLRTFIDQSSAGNLVYVDAQGNLQLNGFIAQLVLLFAELHNASLSMLHPLQVGDKTHFQFINQMVMDNLLDVPMSLTPIPITMTRNGTDFYDINQIMILVPLAQRFTVPEIFGVLVNEYFFACILLTSLMLSMVHGLIDYLGYDLRHFLDLLINSKVLPGILGLSFSSRTNPRISLKIVYILVGFAGLYLSTLFAATNNTLFTSPPSHQEIRTFQDLRQSPIKLLYARQDVGHFRFNLELIEDSLELSDNLSYIQQQRINFNPSYGYGATSTTFDIVWRQQKFWSRPTFHAPKDMVLFDLLPWGYLLQYNSPYKDDLNSLIHRVHAAGLVEAWRNSLFSDLLKLKQVSIKDRNPPQGPSVFTVVDLFWIWMIGIIGLSCSTLVMFLEYFMGCRQRRSINSKAEILRKTKLNENK</sequence>
<evidence type="ECO:0000256" key="8">
    <source>
        <dbReference type="SAM" id="Phobius"/>
    </source>
</evidence>
<accession>A0A1I8Q4R1</accession>
<name>A0A1I8Q4R1_STOCA</name>
<dbReference type="PANTHER" id="PTHR42643">
    <property type="entry name" value="IONOTROPIC RECEPTOR 20A-RELATED"/>
    <property type="match status" value="1"/>
</dbReference>
<evidence type="ECO:0000256" key="1">
    <source>
        <dbReference type="ARBA" id="ARBA00004651"/>
    </source>
</evidence>
<keyword evidence="4 8" id="KW-1133">Transmembrane helix</keyword>
<gene>
    <name evidence="9" type="primary">106087528</name>
</gene>
<evidence type="ECO:0000256" key="6">
    <source>
        <dbReference type="ARBA" id="ARBA00023170"/>
    </source>
</evidence>
<evidence type="ECO:0000313" key="9">
    <source>
        <dbReference type="EnsemblMetazoa" id="SCAU013898-PA"/>
    </source>
</evidence>
<evidence type="ECO:0000313" key="10">
    <source>
        <dbReference type="Proteomes" id="UP000095300"/>
    </source>
</evidence>
<reference evidence="9" key="1">
    <citation type="submission" date="2020-05" db="UniProtKB">
        <authorList>
            <consortium name="EnsemblMetazoa"/>
        </authorList>
    </citation>
    <scope>IDENTIFICATION</scope>
    <source>
        <strain evidence="9">USDA</strain>
    </source>
</reference>
<comment type="subcellular location">
    <subcellularLocation>
        <location evidence="1">Cell membrane</location>
        <topology evidence="1">Multi-pass membrane protein</topology>
    </subcellularLocation>
</comment>
<dbReference type="InterPro" id="IPR052192">
    <property type="entry name" value="Insect_Ionotropic_Sensory_Rcpt"/>
</dbReference>
<keyword evidence="2" id="KW-1003">Cell membrane</keyword>
<protein>
    <recommendedName>
        <fullName evidence="11">Ionotropic glutamate receptor C-terminal domain-containing protein</fullName>
    </recommendedName>
</protein>
<dbReference type="PANTHER" id="PTHR42643:SF41">
    <property type="entry name" value="IONOTROPIC RECEPTOR 20A-RELATED"/>
    <property type="match status" value="1"/>
</dbReference>
<dbReference type="KEGG" id="scac:106087528"/>
<dbReference type="GO" id="GO:0005886">
    <property type="term" value="C:plasma membrane"/>
    <property type="evidence" value="ECO:0007669"/>
    <property type="project" value="UniProtKB-SubCell"/>
</dbReference>
<dbReference type="EnsemblMetazoa" id="SCAU013898-RA">
    <property type="protein sequence ID" value="SCAU013898-PA"/>
    <property type="gene ID" value="SCAU013898"/>
</dbReference>
<feature type="transmembrane region" description="Helical" evidence="8">
    <location>
        <begin position="349"/>
        <end position="368"/>
    </location>
</feature>
<evidence type="ECO:0000256" key="2">
    <source>
        <dbReference type="ARBA" id="ARBA00022475"/>
    </source>
</evidence>
<evidence type="ECO:0000256" key="3">
    <source>
        <dbReference type="ARBA" id="ARBA00022692"/>
    </source>
</evidence>
<feature type="transmembrane region" description="Helical" evidence="8">
    <location>
        <begin position="538"/>
        <end position="560"/>
    </location>
</feature>
<dbReference type="OrthoDB" id="7882716at2759"/>
<keyword evidence="6" id="KW-0675">Receptor</keyword>
<evidence type="ECO:0000256" key="4">
    <source>
        <dbReference type="ARBA" id="ARBA00022989"/>
    </source>
</evidence>
<organism evidence="9 10">
    <name type="scientific">Stomoxys calcitrans</name>
    <name type="common">Stable fly</name>
    <name type="synonym">Conops calcitrans</name>
    <dbReference type="NCBI Taxonomy" id="35570"/>
    <lineage>
        <taxon>Eukaryota</taxon>
        <taxon>Metazoa</taxon>
        <taxon>Ecdysozoa</taxon>
        <taxon>Arthropoda</taxon>
        <taxon>Hexapoda</taxon>
        <taxon>Insecta</taxon>
        <taxon>Pterygota</taxon>
        <taxon>Neoptera</taxon>
        <taxon>Endopterygota</taxon>
        <taxon>Diptera</taxon>
        <taxon>Brachycera</taxon>
        <taxon>Muscomorpha</taxon>
        <taxon>Muscoidea</taxon>
        <taxon>Muscidae</taxon>
        <taxon>Stomoxys</taxon>
    </lineage>
</organism>
<dbReference type="VEuPathDB" id="VectorBase:SCAU013898"/>
<evidence type="ECO:0000256" key="5">
    <source>
        <dbReference type="ARBA" id="ARBA00023136"/>
    </source>
</evidence>
<dbReference type="Proteomes" id="UP000095300">
    <property type="component" value="Unassembled WGS sequence"/>
</dbReference>
<evidence type="ECO:0000256" key="7">
    <source>
        <dbReference type="ARBA" id="ARBA00023180"/>
    </source>
</evidence>
<keyword evidence="10" id="KW-1185">Reference proteome</keyword>
<proteinExistence type="predicted"/>
<evidence type="ECO:0008006" key="11">
    <source>
        <dbReference type="Google" id="ProtNLM"/>
    </source>
</evidence>
<feature type="transmembrane region" description="Helical" evidence="8">
    <location>
        <begin position="290"/>
        <end position="309"/>
    </location>
</feature>